<gene>
    <name evidence="1" type="ORF">SHM_10090</name>
</gene>
<proteinExistence type="predicted"/>
<accession>A0ABM8BU39</accession>
<reference evidence="1 2" key="1">
    <citation type="journal article" date="2022" name="Front. Microbiol.">
        <title>Male-killing mechanisms vary between Spiroplasma species.</title>
        <authorList>
            <person name="Arai H."/>
            <person name="Inoue M."/>
            <person name="Kageyama D."/>
        </authorList>
    </citation>
    <scope>NUCLEOTIDE SEQUENCE [LARGE SCALE GENOMIC DNA]</scope>
    <source>
        <strain evidence="2">sHm</strain>
    </source>
</reference>
<dbReference type="Proteomes" id="UP001163387">
    <property type="component" value="Chromosome"/>
</dbReference>
<evidence type="ECO:0008006" key="3">
    <source>
        <dbReference type="Google" id="ProtNLM"/>
    </source>
</evidence>
<dbReference type="EMBL" id="AP026933">
    <property type="protein sequence ID" value="BDT03363.1"/>
    <property type="molecule type" value="Genomic_DNA"/>
</dbReference>
<evidence type="ECO:0000313" key="2">
    <source>
        <dbReference type="Proteomes" id="UP001163387"/>
    </source>
</evidence>
<sequence length="47" mass="5880">MLYFKKFDFALNPLKDNIFSKFLPVVISDQVFDYWDKDWYNQHLNQF</sequence>
<evidence type="ECO:0000313" key="1">
    <source>
        <dbReference type="EMBL" id="BDT03363.1"/>
    </source>
</evidence>
<protein>
    <recommendedName>
        <fullName evidence="3">Spiroplasmavirus-related protein</fullName>
    </recommendedName>
</protein>
<organism evidence="1 2">
    <name type="scientific">Spiroplasma ixodetis</name>
    <dbReference type="NCBI Taxonomy" id="2141"/>
    <lineage>
        <taxon>Bacteria</taxon>
        <taxon>Bacillati</taxon>
        <taxon>Mycoplasmatota</taxon>
        <taxon>Mollicutes</taxon>
        <taxon>Entomoplasmatales</taxon>
        <taxon>Spiroplasmataceae</taxon>
        <taxon>Spiroplasma</taxon>
    </lineage>
</organism>
<keyword evidence="2" id="KW-1185">Reference proteome</keyword>
<name>A0ABM8BU39_9MOLU</name>